<comment type="caution">
    <text evidence="1">The sequence shown here is derived from an EMBL/GenBank/DDBJ whole genome shotgun (WGS) entry which is preliminary data.</text>
</comment>
<organism evidence="1 2">
    <name type="scientific">Cichorium intybus</name>
    <name type="common">Chicory</name>
    <dbReference type="NCBI Taxonomy" id="13427"/>
    <lineage>
        <taxon>Eukaryota</taxon>
        <taxon>Viridiplantae</taxon>
        <taxon>Streptophyta</taxon>
        <taxon>Embryophyta</taxon>
        <taxon>Tracheophyta</taxon>
        <taxon>Spermatophyta</taxon>
        <taxon>Magnoliopsida</taxon>
        <taxon>eudicotyledons</taxon>
        <taxon>Gunneridae</taxon>
        <taxon>Pentapetalae</taxon>
        <taxon>asterids</taxon>
        <taxon>campanulids</taxon>
        <taxon>Asterales</taxon>
        <taxon>Asteraceae</taxon>
        <taxon>Cichorioideae</taxon>
        <taxon>Cichorieae</taxon>
        <taxon>Cichoriinae</taxon>
        <taxon>Cichorium</taxon>
    </lineage>
</organism>
<name>A0ACB9G6S5_CICIN</name>
<dbReference type="Proteomes" id="UP001055811">
    <property type="component" value="Linkage Group LG02"/>
</dbReference>
<accession>A0ACB9G6S5</accession>
<evidence type="ECO:0000313" key="2">
    <source>
        <dbReference type="Proteomes" id="UP001055811"/>
    </source>
</evidence>
<reference evidence="2" key="1">
    <citation type="journal article" date="2022" name="Mol. Ecol. Resour.">
        <title>The genomes of chicory, endive, great burdock and yacon provide insights into Asteraceae palaeo-polyploidization history and plant inulin production.</title>
        <authorList>
            <person name="Fan W."/>
            <person name="Wang S."/>
            <person name="Wang H."/>
            <person name="Wang A."/>
            <person name="Jiang F."/>
            <person name="Liu H."/>
            <person name="Zhao H."/>
            <person name="Xu D."/>
            <person name="Zhang Y."/>
        </authorList>
    </citation>
    <scope>NUCLEOTIDE SEQUENCE [LARGE SCALE GENOMIC DNA]</scope>
    <source>
        <strain evidence="2">cv. Punajuju</strain>
    </source>
</reference>
<evidence type="ECO:0000313" key="1">
    <source>
        <dbReference type="EMBL" id="KAI3778903.1"/>
    </source>
</evidence>
<protein>
    <submittedName>
        <fullName evidence="1">Uncharacterized protein</fullName>
    </submittedName>
</protein>
<sequence length="234" mass="25542">MAAANLSSPPSSSSHRLHPCLNNPQCLGVGDMGSRREEKIIDEMGSANQDENTTPTSIKMLHLVDLAGSERAKKTGADGMRLREGIYINKGLLALGNVISALGDDKKQKEGGNVPYRDSNFTRLLQDSLGGNSKTVMIVCVSPADTNAEETLNLLLNYKGTCICAAIWLVNCTRVCEKTGTGSNLSYPYQYSNEEATMDDLIELVEQMVAFHMKHNAEPEAVDLLMEVEFLWKG</sequence>
<gene>
    <name evidence="1" type="ORF">L2E82_08292</name>
</gene>
<proteinExistence type="predicted"/>
<reference evidence="1 2" key="2">
    <citation type="journal article" date="2022" name="Mol. Ecol. Resour.">
        <title>The genomes of chicory, endive, great burdock and yacon provide insights into Asteraceae paleo-polyploidization history and plant inulin production.</title>
        <authorList>
            <person name="Fan W."/>
            <person name="Wang S."/>
            <person name="Wang H."/>
            <person name="Wang A."/>
            <person name="Jiang F."/>
            <person name="Liu H."/>
            <person name="Zhao H."/>
            <person name="Xu D."/>
            <person name="Zhang Y."/>
        </authorList>
    </citation>
    <scope>NUCLEOTIDE SEQUENCE [LARGE SCALE GENOMIC DNA]</scope>
    <source>
        <strain evidence="2">cv. Punajuju</strain>
        <tissue evidence="1">Leaves</tissue>
    </source>
</reference>
<dbReference type="EMBL" id="CM042010">
    <property type="protein sequence ID" value="KAI3778903.1"/>
    <property type="molecule type" value="Genomic_DNA"/>
</dbReference>
<keyword evidence="2" id="KW-1185">Reference proteome</keyword>